<comment type="caution">
    <text evidence="1">The sequence shown here is derived from an EMBL/GenBank/DDBJ whole genome shotgun (WGS) entry which is preliminary data.</text>
</comment>
<dbReference type="EMBL" id="JAEQNE010000001">
    <property type="protein sequence ID" value="MBL0390665.1"/>
    <property type="molecule type" value="Genomic_DNA"/>
</dbReference>
<protein>
    <submittedName>
        <fullName evidence="1">DUF1631 family protein</fullName>
    </submittedName>
</protein>
<dbReference type="AlphaFoldDB" id="A0A936YW87"/>
<reference evidence="1 2" key="1">
    <citation type="journal article" date="2017" name="Int. J. Syst. Evol. Microbiol.">
        <title>Ramlibacter monticola sp. nov., isolated from forest soil.</title>
        <authorList>
            <person name="Chaudhary D.K."/>
            <person name="Kim J."/>
        </authorList>
    </citation>
    <scope>NUCLEOTIDE SEQUENCE [LARGE SCALE GENOMIC DNA]</scope>
    <source>
        <strain evidence="1 2">KACC 19175</strain>
    </source>
</reference>
<sequence length="692" mass="76214">MRGPQQPHYQALYRACIKEAAAQGQGLMQAALARAPGELRQVAAALADVVERGLLLEACDVLRDQQPALVESFPQALLAEFAHAIAGDRGSPLSFESLPLLGDEQLQDNTDLVRACAALEEAVRPQLAELEGTLAEAQLTPVGGAQGHPLRPEVYVRSIYRLARQSPVSPAVRRRWLRHLPGLMAPELARIYAGIAQRLRPEEAIGVPARAAVREDLDRATQLTIRELRKLMAGEPREAARSEGAVFHETEFSHTVPAALEMVQDMRKVDQLMLRLRQRQAAMPGRERDSLEAFRAALRQEARRPAQELGLEVVHLMIENLVADPRLLPGVRTVVRELEPPLLRLALVDPRFFSDRGHPGRQLLQEITQRSLAWSSASEPGFSVYMDTLQQATDALLDAHAGGPESFEIALLALQEAWHEAQPRSRRNRERAVRALIRAEQRNLLAERLGREILERREAQGAPAEALAFLTGPWAQVLAQARLTDMSASEDPGGYGWVVTTVLWSVQPALVGRAARQQVQMVHRIREGLASIDYLPADTQRWLKLLSALRDFALSAATGSPPPVAEARGVERVSTWLAPLEMHESGFVPDAPVVLATTVPEPPDSLPVQDLVIGSYVDLLRAEGWERWQLTWSSPHGLLFLFSHASGATRSMTRGRLNQVLSQGALRLVSAHPVVDGALDAVARAAWRNTSN</sequence>
<dbReference type="RefSeq" id="WP_201673255.1">
    <property type="nucleotide sequence ID" value="NZ_JAEQNE010000001.1"/>
</dbReference>
<gene>
    <name evidence="1" type="ORF">JJ685_05855</name>
</gene>
<evidence type="ECO:0000313" key="2">
    <source>
        <dbReference type="Proteomes" id="UP000599109"/>
    </source>
</evidence>
<evidence type="ECO:0000313" key="1">
    <source>
        <dbReference type="EMBL" id="MBL0390665.1"/>
    </source>
</evidence>
<organism evidence="1 2">
    <name type="scientific">Ramlibacter monticola</name>
    <dbReference type="NCBI Taxonomy" id="1926872"/>
    <lineage>
        <taxon>Bacteria</taxon>
        <taxon>Pseudomonadati</taxon>
        <taxon>Pseudomonadota</taxon>
        <taxon>Betaproteobacteria</taxon>
        <taxon>Burkholderiales</taxon>
        <taxon>Comamonadaceae</taxon>
        <taxon>Ramlibacter</taxon>
    </lineage>
</organism>
<name>A0A936YW87_9BURK</name>
<dbReference type="Proteomes" id="UP000599109">
    <property type="component" value="Unassembled WGS sequence"/>
</dbReference>
<proteinExistence type="predicted"/>
<dbReference type="InterPro" id="IPR012434">
    <property type="entry name" value="DUF1631"/>
</dbReference>
<dbReference type="Pfam" id="PF07793">
    <property type="entry name" value="DUF1631"/>
    <property type="match status" value="2"/>
</dbReference>
<accession>A0A936YW87</accession>
<keyword evidence="2" id="KW-1185">Reference proteome</keyword>